<feature type="region of interest" description="Disordered" evidence="8">
    <location>
        <begin position="1"/>
        <end position="60"/>
    </location>
</feature>
<keyword evidence="4" id="KW-0342">GTP-binding</keyword>
<protein>
    <recommendedName>
        <fullName evidence="6">FRIGIDA-like protein</fullName>
    </recommendedName>
</protein>
<sequence>MVKRSKKSKSKRVTLRQKHKVLRKVKEHHRKKRKEAKKEGKAGQRKKVEKDPGIPNEWPFKEQELKALEARRAQALQELELKKEARKERARKRKLGLLEDEEIANLASAASAQGSEFAAKDAAKDKAPLTVAKSNDHSERSFYKELVKVIEASDVILEVLDARDPLGTRCIDMEKMVRKADPSKRIVLLLNKIDLVPKEAVEKWLTYLREEMPTVAFKCNTQEQRTKLGWKSSKLDKTNIIPQSSDCLGAENLIRLLKNYSRSHELKLAITVGIVGLPNVGKSSLINSLKRSRVVNVGSTPGVTRSMQEVQLDKKVKLLDCPGVVMLKSSNSGVSVALRNCKRVEKMEDPVTPVKEILGICPHEKLLSMYKVPSFSSVDDFLQKVSTVRGKLKKGGVVDVEAAARIVLHDWNEGKIPYFTLPPKRDAVEDSDVVIISEDGKEFNIDEIYKAESSYIGGLKSIEEFLPALLGAPDPHALLVRAVGGVLDMASAERDASKWWCANCVALVECAPRLPAPSPDALAHAKRLAGRWKEMVVAGPAGGGDTGGMAGWGLLTFIASYDIAPEFDADEIIRLFGDIASEVKDNCVELCKRLGLIGKMTDSVDHFIENGQPIDAIRLARTFGLTGKYTPLAIMNDYIENAKKDAEDILSKESYTPESRKQAMAKKVDALIFLWSAIDGYDMDSVQRSSIKAEITQLLHKYANKQQSLAGVPASISSSHQQQKFQEEYRQRPPVEQETQQRKAHELQQETEEKQHHQQRKAQETQHQHIQDQQETQKREMWQNRKRRRQNKNRKRKQRRQNLQQQSKRPRLPPYVRPGVGNQHGQPFSGGRFAACATTIPPYYWSMG</sequence>
<dbReference type="InParanoid" id="A0A1D6KWH6"/>
<evidence type="ECO:0000256" key="3">
    <source>
        <dbReference type="ARBA" id="ARBA00023054"/>
    </source>
</evidence>
<gene>
    <name evidence="9" type="ORF">ZEAMMB73_Zm00001d033130</name>
</gene>
<dbReference type="Pfam" id="PF07899">
    <property type="entry name" value="Frigida"/>
    <property type="match status" value="1"/>
</dbReference>
<keyword evidence="3 7" id="KW-0175">Coiled coil</keyword>
<dbReference type="STRING" id="4577.A0A1D6KWH6"/>
<feature type="compositionally biased region" description="Basic and acidic residues" evidence="8">
    <location>
        <begin position="725"/>
        <end position="783"/>
    </location>
</feature>
<dbReference type="IntAct" id="A0A1D6KWH6">
    <property type="interactions" value="3"/>
</dbReference>
<accession>A0A1D6KWH6</accession>
<dbReference type="PRINTS" id="PR00326">
    <property type="entry name" value="GTP1OBG"/>
</dbReference>
<feature type="coiled-coil region" evidence="7">
    <location>
        <begin position="65"/>
        <end position="93"/>
    </location>
</feature>
<feature type="compositionally biased region" description="Basic residues" evidence="8">
    <location>
        <begin position="784"/>
        <end position="800"/>
    </location>
</feature>
<dbReference type="SUPFAM" id="SSF52540">
    <property type="entry name" value="P-loop containing nucleoside triphosphate hydrolases"/>
    <property type="match status" value="1"/>
</dbReference>
<keyword evidence="5" id="KW-0539">Nucleus</keyword>
<dbReference type="InterPro" id="IPR027417">
    <property type="entry name" value="P-loop_NTPase"/>
</dbReference>
<dbReference type="GO" id="GO:0051239">
    <property type="term" value="P:regulation of multicellular organismal process"/>
    <property type="evidence" value="ECO:0007669"/>
    <property type="project" value="UniProtKB-ARBA"/>
</dbReference>
<dbReference type="GO" id="GO:0030154">
    <property type="term" value="P:cell differentiation"/>
    <property type="evidence" value="ECO:0007669"/>
    <property type="project" value="UniProtKB-KW"/>
</dbReference>
<feature type="compositionally biased region" description="Basic and acidic residues" evidence="8">
    <location>
        <begin position="36"/>
        <end position="52"/>
    </location>
</feature>
<dbReference type="SMR" id="A0A1D6KWH6"/>
<dbReference type="FunFam" id="1.10.1580.10:FF:000002">
    <property type="entry name" value="Guanine nucleotide-binding protein-like 3 (nucleolar)-like"/>
    <property type="match status" value="1"/>
</dbReference>
<organism evidence="9">
    <name type="scientific">Zea mays</name>
    <name type="common">Maize</name>
    <dbReference type="NCBI Taxonomy" id="4577"/>
    <lineage>
        <taxon>Eukaryota</taxon>
        <taxon>Viridiplantae</taxon>
        <taxon>Streptophyta</taxon>
        <taxon>Embryophyta</taxon>
        <taxon>Tracheophyta</taxon>
        <taxon>Spermatophyta</taxon>
        <taxon>Magnoliopsida</taxon>
        <taxon>Liliopsida</taxon>
        <taxon>Poales</taxon>
        <taxon>Poaceae</taxon>
        <taxon>PACMAD clade</taxon>
        <taxon>Panicoideae</taxon>
        <taxon>Andropogonodae</taxon>
        <taxon>Andropogoneae</taxon>
        <taxon>Tripsacinae</taxon>
        <taxon>Zea</taxon>
    </lineage>
</organism>
<dbReference type="GO" id="GO:0005730">
    <property type="term" value="C:nucleolus"/>
    <property type="evidence" value="ECO:0007669"/>
    <property type="project" value="UniProtKB-SubCell"/>
</dbReference>
<dbReference type="PANTHER" id="PTHR11089:SF30">
    <property type="entry name" value="GUANINE NUCLEOTIDE-BINDING PROTEIN-LIKE 3 HOMOLOG"/>
    <property type="match status" value="1"/>
</dbReference>
<dbReference type="PROSITE" id="PS51721">
    <property type="entry name" value="G_CP"/>
    <property type="match status" value="1"/>
</dbReference>
<dbReference type="Pfam" id="PF08701">
    <property type="entry name" value="GN3L_Grn1"/>
    <property type="match status" value="1"/>
</dbReference>
<evidence type="ECO:0000256" key="6">
    <source>
        <dbReference type="RuleBase" id="RU364012"/>
    </source>
</evidence>
<proteinExistence type="inferred from homology"/>
<dbReference type="PANTHER" id="PTHR11089">
    <property type="entry name" value="GTP-BINDING PROTEIN-RELATED"/>
    <property type="match status" value="1"/>
</dbReference>
<evidence type="ECO:0000256" key="1">
    <source>
        <dbReference type="ARBA" id="ARBA00004604"/>
    </source>
</evidence>
<dbReference type="GO" id="GO:0009908">
    <property type="term" value="P:flower development"/>
    <property type="evidence" value="ECO:0007669"/>
    <property type="project" value="UniProtKB-KW"/>
</dbReference>
<evidence type="ECO:0000256" key="5">
    <source>
        <dbReference type="ARBA" id="ARBA00023242"/>
    </source>
</evidence>
<dbReference type="InterPro" id="IPR030378">
    <property type="entry name" value="G_CP_dom"/>
</dbReference>
<feature type="compositionally biased region" description="Basic residues" evidence="8">
    <location>
        <begin position="1"/>
        <end position="35"/>
    </location>
</feature>
<dbReference type="CDD" id="cd04178">
    <property type="entry name" value="Nucleostemin_like"/>
    <property type="match status" value="1"/>
</dbReference>
<comment type="subcellular location">
    <subcellularLocation>
        <location evidence="1">Nucleus</location>
        <location evidence="1">Nucleolus</location>
    </subcellularLocation>
</comment>
<evidence type="ECO:0000256" key="2">
    <source>
        <dbReference type="ARBA" id="ARBA00022741"/>
    </source>
</evidence>
<dbReference type="GO" id="GO:0005525">
    <property type="term" value="F:GTP binding"/>
    <property type="evidence" value="ECO:0007669"/>
    <property type="project" value="UniProtKB-KW"/>
</dbReference>
<evidence type="ECO:0000256" key="4">
    <source>
        <dbReference type="ARBA" id="ARBA00023134"/>
    </source>
</evidence>
<keyword evidence="2" id="KW-0547">Nucleotide-binding</keyword>
<dbReference type="GO" id="GO:0050793">
    <property type="term" value="P:regulation of developmental process"/>
    <property type="evidence" value="ECO:0007669"/>
    <property type="project" value="UniProtKB-ARBA"/>
</dbReference>
<keyword evidence="6" id="KW-0221">Differentiation</keyword>
<dbReference type="FunFam" id="3.40.50.300:FF:000571">
    <property type="entry name" value="Guanine nucleotide-binding protein-like NSN1"/>
    <property type="match status" value="1"/>
</dbReference>
<feature type="region of interest" description="Disordered" evidence="8">
    <location>
        <begin position="710"/>
        <end position="819"/>
    </location>
</feature>
<dbReference type="InterPro" id="IPR006073">
    <property type="entry name" value="GTP-bd"/>
</dbReference>
<dbReference type="InterPro" id="IPR014813">
    <property type="entry name" value="Gnl3_N_dom"/>
</dbReference>
<dbReference type="Pfam" id="PF01926">
    <property type="entry name" value="MMR_HSR1"/>
    <property type="match status" value="1"/>
</dbReference>
<dbReference type="Gene3D" id="1.10.1580.10">
    <property type="match status" value="1"/>
</dbReference>
<dbReference type="ExpressionAtlas" id="A0A1D6KWH6">
    <property type="expression patterns" value="baseline and differential"/>
</dbReference>
<dbReference type="Gene3D" id="3.40.50.300">
    <property type="entry name" value="P-loop containing nucleotide triphosphate hydrolases"/>
    <property type="match status" value="1"/>
</dbReference>
<reference evidence="9" key="1">
    <citation type="submission" date="2015-12" db="EMBL/GenBank/DDBJ databases">
        <title>Update maize B73 reference genome by single molecule sequencing technologies.</title>
        <authorList>
            <consortium name="Maize Genome Sequencing Project"/>
            <person name="Ware D."/>
        </authorList>
    </citation>
    <scope>NUCLEOTIDE SEQUENCE [LARGE SCALE GENOMIC DNA]</scope>
    <source>
        <tissue evidence="9">Seedling</tissue>
    </source>
</reference>
<keyword evidence="6" id="KW-0217">Developmental protein</keyword>
<name>A0A1D6KWH6_MAIZE</name>
<dbReference type="InterPro" id="IPR012474">
    <property type="entry name" value="Frigida"/>
</dbReference>
<evidence type="ECO:0000256" key="7">
    <source>
        <dbReference type="SAM" id="Coils"/>
    </source>
</evidence>
<feature type="compositionally biased region" description="Polar residues" evidence="8">
    <location>
        <begin position="710"/>
        <end position="724"/>
    </location>
</feature>
<keyword evidence="6" id="KW-0287">Flowering</keyword>
<dbReference type="InterPro" id="IPR023179">
    <property type="entry name" value="GTP-bd_ortho_bundle_sf"/>
</dbReference>
<dbReference type="EMBL" id="CM007647">
    <property type="protein sequence ID" value="ONM06821.1"/>
    <property type="molecule type" value="Genomic_DNA"/>
</dbReference>
<dbReference type="AlphaFoldDB" id="A0A1D6KWH6"/>
<evidence type="ECO:0000256" key="8">
    <source>
        <dbReference type="SAM" id="MobiDB-lite"/>
    </source>
</evidence>
<evidence type="ECO:0000313" key="9">
    <source>
        <dbReference type="EMBL" id="ONM06821.1"/>
    </source>
</evidence>
<comment type="similarity">
    <text evidence="6">Belongs to the Frigida family.</text>
</comment>
<dbReference type="InterPro" id="IPR050755">
    <property type="entry name" value="TRAFAC_YlqF/YawG_RiboMat"/>
</dbReference>